<dbReference type="InterPro" id="IPR013320">
    <property type="entry name" value="ConA-like_dom_sf"/>
</dbReference>
<keyword evidence="2 4" id="KW-0378">Hydrolase</keyword>
<evidence type="ECO:0000259" key="7">
    <source>
        <dbReference type="Pfam" id="PF08244"/>
    </source>
</evidence>
<protein>
    <submittedName>
        <fullName evidence="8">Glycoside hydrolase family 32 protein</fullName>
    </submittedName>
</protein>
<evidence type="ECO:0000259" key="6">
    <source>
        <dbReference type="Pfam" id="PF00251"/>
    </source>
</evidence>
<keyword evidence="9" id="KW-1185">Reference proteome</keyword>
<comment type="caution">
    <text evidence="8">The sequence shown here is derived from an EMBL/GenBank/DDBJ whole genome shotgun (WGS) entry which is preliminary data.</text>
</comment>
<evidence type="ECO:0000313" key="9">
    <source>
        <dbReference type="Proteomes" id="UP000325218"/>
    </source>
</evidence>
<dbReference type="InterPro" id="IPR023296">
    <property type="entry name" value="Glyco_hydro_beta-prop_sf"/>
</dbReference>
<feature type="signal peptide" evidence="5">
    <location>
        <begin position="1"/>
        <end position="23"/>
    </location>
</feature>
<dbReference type="PANTHER" id="PTHR42800">
    <property type="entry name" value="EXOINULINASE INUD (AFU_ORTHOLOGUE AFUA_5G00480)"/>
    <property type="match status" value="1"/>
</dbReference>
<proteinExistence type="inferred from homology"/>
<accession>A0A5D0CMZ4</accession>
<dbReference type="Gene3D" id="2.60.120.560">
    <property type="entry name" value="Exo-inulinase, domain 1"/>
    <property type="match status" value="1"/>
</dbReference>
<comment type="similarity">
    <text evidence="1 4">Belongs to the glycosyl hydrolase 32 family.</text>
</comment>
<dbReference type="OrthoDB" id="9759709at2"/>
<evidence type="ECO:0000256" key="1">
    <source>
        <dbReference type="ARBA" id="ARBA00009902"/>
    </source>
</evidence>
<gene>
    <name evidence="8" type="ORF">FRY98_22045</name>
</gene>
<evidence type="ECO:0000256" key="3">
    <source>
        <dbReference type="ARBA" id="ARBA00023295"/>
    </source>
</evidence>
<name>A0A5D0CMZ4_9BACL</name>
<organism evidence="8 9">
    <name type="scientific">Paenibacillus faecis</name>
    <dbReference type="NCBI Taxonomy" id="862114"/>
    <lineage>
        <taxon>Bacteria</taxon>
        <taxon>Bacillati</taxon>
        <taxon>Bacillota</taxon>
        <taxon>Bacilli</taxon>
        <taxon>Bacillales</taxon>
        <taxon>Paenibacillaceae</taxon>
        <taxon>Paenibacillus</taxon>
    </lineage>
</organism>
<dbReference type="InterPro" id="IPR001362">
    <property type="entry name" value="Glyco_hydro_32"/>
</dbReference>
<sequence>MKNRMKKQLVTWAVCGGCLAALGLTVQVPMMTSTQKNAQKTETQAQALVPEQGLRANYHFTVPDKWKNDPQRPIYLDGKYHYYYLYNRDYPTGNGTEWRHAVSSDLIHWEDQGVAIPKYTNRNGDPWSGSIVVDESGTAGFGKGALVAIVTQPSANGGRQEQFLWYSTDRGKTFKFYGDQPVLKNPGKKDFRDPKVVWDPRSRKWAMVLAEGTKVGFYESANLKDWRYTGDFRTDNIGLVECPDLFMMRADDGVYKWVLGVSANGISTGRPNTYAYWTGSFDGQEFMPDRPEPGWLDYGFDWYGAVTFEDGTDSDKTGHRYALAWMNNWSYANRTPTLKEGYNGMDSIVREIELRKSTEGEYRLVSKPVDALDESVVSQESFEPITVNGSRTLLASGDSYQLDADISWTAIKNVGFRLRESADGSRHADVGIYTEGGYAYVNRSYTGHPDLNGRYLESQAPFHPADNKAHLKILVDKTSIEVYVNDGSVVFSNLIFPERNDLGIALFAEGGTAVFSNLEIKHFK</sequence>
<evidence type="ECO:0000313" key="8">
    <source>
        <dbReference type="EMBL" id="TYA11062.1"/>
    </source>
</evidence>
<dbReference type="SMART" id="SM00640">
    <property type="entry name" value="Glyco_32"/>
    <property type="match status" value="1"/>
</dbReference>
<dbReference type="AlphaFoldDB" id="A0A5D0CMZ4"/>
<dbReference type="Pfam" id="PF00251">
    <property type="entry name" value="Glyco_hydro_32N"/>
    <property type="match status" value="1"/>
</dbReference>
<dbReference type="SUPFAM" id="SSF75005">
    <property type="entry name" value="Arabinanase/levansucrase/invertase"/>
    <property type="match status" value="1"/>
</dbReference>
<dbReference type="CDD" id="cd18622">
    <property type="entry name" value="GH32_Inu-like"/>
    <property type="match status" value="1"/>
</dbReference>
<dbReference type="GO" id="GO:0005737">
    <property type="term" value="C:cytoplasm"/>
    <property type="evidence" value="ECO:0007669"/>
    <property type="project" value="TreeGrafter"/>
</dbReference>
<dbReference type="InterPro" id="IPR013148">
    <property type="entry name" value="Glyco_hydro_32_N"/>
</dbReference>
<evidence type="ECO:0000256" key="4">
    <source>
        <dbReference type="RuleBase" id="RU362110"/>
    </source>
</evidence>
<dbReference type="Proteomes" id="UP000325218">
    <property type="component" value="Unassembled WGS sequence"/>
</dbReference>
<reference evidence="8 9" key="1">
    <citation type="submission" date="2019-08" db="EMBL/GenBank/DDBJ databases">
        <title>Genome sequencing of Paenibacillus faecis DSM 23593(T).</title>
        <authorList>
            <person name="Kook J.-K."/>
            <person name="Park S.-N."/>
            <person name="Lim Y.K."/>
        </authorList>
    </citation>
    <scope>NUCLEOTIDE SEQUENCE [LARGE SCALE GENOMIC DNA]</scope>
    <source>
        <strain evidence="8 9">DSM 23593</strain>
    </source>
</reference>
<dbReference type="GO" id="GO:0005987">
    <property type="term" value="P:sucrose catabolic process"/>
    <property type="evidence" value="ECO:0007669"/>
    <property type="project" value="TreeGrafter"/>
</dbReference>
<keyword evidence="3 4" id="KW-0326">Glycosidase</keyword>
<dbReference type="EMBL" id="VSDO01000005">
    <property type="protein sequence ID" value="TYA11062.1"/>
    <property type="molecule type" value="Genomic_DNA"/>
</dbReference>
<dbReference type="InterPro" id="IPR013189">
    <property type="entry name" value="Glyco_hydro_32_C"/>
</dbReference>
<dbReference type="SUPFAM" id="SSF49899">
    <property type="entry name" value="Concanavalin A-like lectins/glucanases"/>
    <property type="match status" value="1"/>
</dbReference>
<dbReference type="GO" id="GO:0004575">
    <property type="term" value="F:sucrose alpha-glucosidase activity"/>
    <property type="evidence" value="ECO:0007669"/>
    <property type="project" value="TreeGrafter"/>
</dbReference>
<evidence type="ECO:0000256" key="5">
    <source>
        <dbReference type="SAM" id="SignalP"/>
    </source>
</evidence>
<feature type="domain" description="Glycosyl hydrolase family 32 N-terminal" evidence="6">
    <location>
        <begin position="59"/>
        <end position="368"/>
    </location>
</feature>
<feature type="domain" description="Glycosyl hydrolase family 32 C-terminal" evidence="7">
    <location>
        <begin position="372"/>
        <end position="522"/>
    </location>
</feature>
<evidence type="ECO:0000256" key="2">
    <source>
        <dbReference type="ARBA" id="ARBA00022801"/>
    </source>
</evidence>
<feature type="chain" id="PRO_5039451950" evidence="5">
    <location>
        <begin position="24"/>
        <end position="524"/>
    </location>
</feature>
<keyword evidence="5" id="KW-0732">Signal</keyword>
<dbReference type="PANTHER" id="PTHR42800:SF1">
    <property type="entry name" value="EXOINULINASE INUD (AFU_ORTHOLOGUE AFUA_5G00480)"/>
    <property type="match status" value="1"/>
</dbReference>
<dbReference type="Gene3D" id="2.115.10.20">
    <property type="entry name" value="Glycosyl hydrolase domain, family 43"/>
    <property type="match status" value="1"/>
</dbReference>
<dbReference type="Pfam" id="PF08244">
    <property type="entry name" value="Glyco_hydro_32C"/>
    <property type="match status" value="1"/>
</dbReference>